<dbReference type="InterPro" id="IPR036047">
    <property type="entry name" value="F-box-like_dom_sf"/>
</dbReference>
<dbReference type="AlphaFoldDB" id="A0AA39Y2I4"/>
<reference evidence="2" key="1">
    <citation type="submission" date="2023-06" db="EMBL/GenBank/DDBJ databases">
        <title>Multi-omics analyses reveal the molecular pathogenesis toolkit of Lasiodiplodia hormozganensis, a cross-kingdom pathogen.</title>
        <authorList>
            <person name="Felix C."/>
            <person name="Meneses R."/>
            <person name="Goncalves M.F.M."/>
            <person name="Tilleman L."/>
            <person name="Duarte A.S."/>
            <person name="Jorrin-Novo J.V."/>
            <person name="Van De Peer Y."/>
            <person name="Deforce D."/>
            <person name="Van Nieuwerburgh F."/>
            <person name="Esteves A.C."/>
            <person name="Alves A."/>
        </authorList>
    </citation>
    <scope>NUCLEOTIDE SEQUENCE</scope>
    <source>
        <strain evidence="2">CBS 339.90</strain>
    </source>
</reference>
<dbReference type="Gene3D" id="1.20.1280.50">
    <property type="match status" value="1"/>
</dbReference>
<protein>
    <recommendedName>
        <fullName evidence="1">F-box domain-containing protein</fullName>
    </recommendedName>
</protein>
<name>A0AA39Y2I4_9PEZI</name>
<organism evidence="2 3">
    <name type="scientific">Lasiodiplodia hormozganensis</name>
    <dbReference type="NCBI Taxonomy" id="869390"/>
    <lineage>
        <taxon>Eukaryota</taxon>
        <taxon>Fungi</taxon>
        <taxon>Dikarya</taxon>
        <taxon>Ascomycota</taxon>
        <taxon>Pezizomycotina</taxon>
        <taxon>Dothideomycetes</taxon>
        <taxon>Dothideomycetes incertae sedis</taxon>
        <taxon>Botryosphaeriales</taxon>
        <taxon>Botryosphaeriaceae</taxon>
        <taxon>Lasiodiplodia</taxon>
    </lineage>
</organism>
<proteinExistence type="predicted"/>
<comment type="caution">
    <text evidence="2">The sequence shown here is derived from an EMBL/GenBank/DDBJ whole genome shotgun (WGS) entry which is preliminary data.</text>
</comment>
<gene>
    <name evidence="2" type="ORF">DIS24_g8508</name>
</gene>
<accession>A0AA39Y2I4</accession>
<sequence length="276" mass="31107">MASREHHVLQIPELLELILAQLPMRDLLLAQRVCRRFNNLIQTSIVLQQALFFRPLPKPATPSPATTPKRPSWPPFEPSFSLPFPVSLPFPPPISNPGAAACKSRKQNVVPFPESAGQNPLLVAAFPPWFSRNMSDLSYTTDQCHFSRFKDLPLAADTPRRDAFLRPEASWRLMMVTQPPISVMSVVRITVHTRMTTYEEVEVRFPAPIGLTMGVLYDLTCQLVLYQNGGEFRVQWSKDGGHISLIVMRTASGVVGKEYMNYISRAYEGVSLDWPS</sequence>
<dbReference type="InterPro" id="IPR001810">
    <property type="entry name" value="F-box_dom"/>
</dbReference>
<evidence type="ECO:0000313" key="2">
    <source>
        <dbReference type="EMBL" id="KAK0644822.1"/>
    </source>
</evidence>
<dbReference type="SMART" id="SM00256">
    <property type="entry name" value="FBOX"/>
    <property type="match status" value="1"/>
</dbReference>
<dbReference type="Proteomes" id="UP001175001">
    <property type="component" value="Unassembled WGS sequence"/>
</dbReference>
<evidence type="ECO:0000259" key="1">
    <source>
        <dbReference type="SMART" id="SM00256"/>
    </source>
</evidence>
<dbReference type="EMBL" id="JAUJDW010000063">
    <property type="protein sequence ID" value="KAK0644822.1"/>
    <property type="molecule type" value="Genomic_DNA"/>
</dbReference>
<dbReference type="Pfam" id="PF12937">
    <property type="entry name" value="F-box-like"/>
    <property type="match status" value="1"/>
</dbReference>
<evidence type="ECO:0000313" key="3">
    <source>
        <dbReference type="Proteomes" id="UP001175001"/>
    </source>
</evidence>
<dbReference type="SUPFAM" id="SSF81383">
    <property type="entry name" value="F-box domain"/>
    <property type="match status" value="1"/>
</dbReference>
<keyword evidence="3" id="KW-1185">Reference proteome</keyword>
<dbReference type="CDD" id="cd09917">
    <property type="entry name" value="F-box_SF"/>
    <property type="match status" value="1"/>
</dbReference>
<feature type="domain" description="F-box" evidence="1">
    <location>
        <begin position="11"/>
        <end position="50"/>
    </location>
</feature>